<dbReference type="EMBL" id="BAAARW010000024">
    <property type="protein sequence ID" value="GAA2440948.1"/>
    <property type="molecule type" value="Genomic_DNA"/>
</dbReference>
<organism evidence="2 3">
    <name type="scientific">Actinomadura vinacea</name>
    <dbReference type="NCBI Taxonomy" id="115336"/>
    <lineage>
        <taxon>Bacteria</taxon>
        <taxon>Bacillati</taxon>
        <taxon>Actinomycetota</taxon>
        <taxon>Actinomycetes</taxon>
        <taxon>Streptosporangiales</taxon>
        <taxon>Thermomonosporaceae</taxon>
        <taxon>Actinomadura</taxon>
    </lineage>
</organism>
<gene>
    <name evidence="2" type="ORF">GCM10010191_66390</name>
</gene>
<evidence type="ECO:0000256" key="1">
    <source>
        <dbReference type="SAM" id="MobiDB-lite"/>
    </source>
</evidence>
<evidence type="ECO:0000313" key="3">
    <source>
        <dbReference type="Proteomes" id="UP001501231"/>
    </source>
</evidence>
<comment type="caution">
    <text evidence="2">The sequence shown here is derived from an EMBL/GenBank/DDBJ whole genome shotgun (WGS) entry which is preliminary data.</text>
</comment>
<evidence type="ECO:0008006" key="4">
    <source>
        <dbReference type="Google" id="ProtNLM"/>
    </source>
</evidence>
<feature type="region of interest" description="Disordered" evidence="1">
    <location>
        <begin position="19"/>
        <end position="61"/>
    </location>
</feature>
<keyword evidence="3" id="KW-1185">Reference proteome</keyword>
<dbReference type="Proteomes" id="UP001501231">
    <property type="component" value="Unassembled WGS sequence"/>
</dbReference>
<name>A0ABN3JUR1_9ACTN</name>
<evidence type="ECO:0000313" key="2">
    <source>
        <dbReference type="EMBL" id="GAA2440948.1"/>
    </source>
</evidence>
<accession>A0ABN3JUR1</accession>
<proteinExistence type="predicted"/>
<sequence>MRYKANVPTARQAEIILGANGGPQVPRPRVRPDGFLPGQAGAGQVAGSRSSPPRSERTYSM</sequence>
<protein>
    <recommendedName>
        <fullName evidence="4">Transposase putative helix-turn-helix domain-containing protein</fullName>
    </recommendedName>
</protein>
<reference evidence="2 3" key="1">
    <citation type="journal article" date="2019" name="Int. J. Syst. Evol. Microbiol.">
        <title>The Global Catalogue of Microorganisms (GCM) 10K type strain sequencing project: providing services to taxonomists for standard genome sequencing and annotation.</title>
        <authorList>
            <consortium name="The Broad Institute Genomics Platform"/>
            <consortium name="The Broad Institute Genome Sequencing Center for Infectious Disease"/>
            <person name="Wu L."/>
            <person name="Ma J."/>
        </authorList>
    </citation>
    <scope>NUCLEOTIDE SEQUENCE [LARGE SCALE GENOMIC DNA]</scope>
    <source>
        <strain evidence="2 3">JCM 3325</strain>
    </source>
</reference>